<evidence type="ECO:0000313" key="4">
    <source>
        <dbReference type="Proteomes" id="UP000001601"/>
    </source>
</evidence>
<feature type="signal peptide" evidence="2">
    <location>
        <begin position="1"/>
        <end position="19"/>
    </location>
</feature>
<keyword evidence="4" id="KW-1185">Reference proteome</keyword>
<dbReference type="EMBL" id="AANC01000001">
    <property type="protein sequence ID" value="EAQ50837.1"/>
    <property type="molecule type" value="Genomic_DNA"/>
</dbReference>
<feature type="compositionally biased region" description="Polar residues" evidence="1">
    <location>
        <begin position="27"/>
        <end position="45"/>
    </location>
</feature>
<reference evidence="3 4" key="1">
    <citation type="journal article" date="2007" name="Nature">
        <title>Light stimulates growth of proteorhodopsin-containing marine Flavobacteria.</title>
        <authorList>
            <person name="Gomez-Consarnau L."/>
            <person name="Gonzalez J.M."/>
            <person name="Coll-Llado M."/>
            <person name="Gourdon P."/>
            <person name="Pascher T."/>
            <person name="Neutze R."/>
            <person name="Pedros-Alio C."/>
            <person name="Pinhassi J."/>
        </authorList>
    </citation>
    <scope>NUCLEOTIDE SEQUENCE [LARGE SCALE GENOMIC DNA]</scope>
    <source>
        <strain evidence="3 4">MED217</strain>
    </source>
</reference>
<name>A3XGB4_LEEBM</name>
<protein>
    <submittedName>
        <fullName evidence="3">Uncharacterized protein</fullName>
    </submittedName>
</protein>
<evidence type="ECO:0000313" key="3">
    <source>
        <dbReference type="EMBL" id="EAQ50837.1"/>
    </source>
</evidence>
<dbReference type="AlphaFoldDB" id="A3XGB4"/>
<dbReference type="HOGENOM" id="CLU_2273832_0_0_10"/>
<sequence>MKKFSPLLFLLLCSAFCVAQKAPIQEETPNQSAVQMPSETPASTNLKKDAQATEAKASVTTDSKVLTGTFLHPGTIVLDERQQKLRDSLRRKTYPVRVPRAF</sequence>
<organism evidence="3 4">
    <name type="scientific">Leeuwenhoekiella blandensis (strain CECT 7118 / CCUG 51940 / KCTC 22103 / MED217)</name>
    <name type="common">Flavobacterium sp. (strain MED217)</name>
    <dbReference type="NCBI Taxonomy" id="398720"/>
    <lineage>
        <taxon>Bacteria</taxon>
        <taxon>Pseudomonadati</taxon>
        <taxon>Bacteroidota</taxon>
        <taxon>Flavobacteriia</taxon>
        <taxon>Flavobacteriales</taxon>
        <taxon>Flavobacteriaceae</taxon>
        <taxon>Leeuwenhoekiella</taxon>
    </lineage>
</organism>
<evidence type="ECO:0000256" key="1">
    <source>
        <dbReference type="SAM" id="MobiDB-lite"/>
    </source>
</evidence>
<accession>A3XGB4</accession>
<feature type="region of interest" description="Disordered" evidence="1">
    <location>
        <begin position="26"/>
        <end position="58"/>
    </location>
</feature>
<evidence type="ECO:0000256" key="2">
    <source>
        <dbReference type="SAM" id="SignalP"/>
    </source>
</evidence>
<keyword evidence="2" id="KW-0732">Signal</keyword>
<proteinExistence type="predicted"/>
<dbReference type="RefSeq" id="WP_009781329.1">
    <property type="nucleotide sequence ID" value="NZ_CH672395.1"/>
</dbReference>
<feature type="chain" id="PRO_5002663967" evidence="2">
    <location>
        <begin position="20"/>
        <end position="102"/>
    </location>
</feature>
<gene>
    <name evidence="3" type="ORF">MED217_14880</name>
</gene>
<comment type="caution">
    <text evidence="3">The sequence shown here is derived from an EMBL/GenBank/DDBJ whole genome shotgun (WGS) entry which is preliminary data.</text>
</comment>
<dbReference type="Proteomes" id="UP000001601">
    <property type="component" value="Unassembled WGS sequence"/>
</dbReference>